<accession>A0A538SSG1</accession>
<keyword evidence="3 5" id="KW-0067">ATP-binding</keyword>
<dbReference type="InterPro" id="IPR003439">
    <property type="entry name" value="ABC_transporter-like_ATP-bd"/>
</dbReference>
<dbReference type="PROSITE" id="PS00211">
    <property type="entry name" value="ABC_TRANSPORTER_1"/>
    <property type="match status" value="1"/>
</dbReference>
<dbReference type="Proteomes" id="UP000317716">
    <property type="component" value="Unassembled WGS sequence"/>
</dbReference>
<dbReference type="InterPro" id="IPR027417">
    <property type="entry name" value="P-loop_NTPase"/>
</dbReference>
<evidence type="ECO:0000259" key="4">
    <source>
        <dbReference type="PROSITE" id="PS50893"/>
    </source>
</evidence>
<feature type="domain" description="ABC transporter" evidence="4">
    <location>
        <begin position="15"/>
        <end position="250"/>
    </location>
</feature>
<dbReference type="SMART" id="SM00382">
    <property type="entry name" value="AAA"/>
    <property type="match status" value="1"/>
</dbReference>
<evidence type="ECO:0000313" key="6">
    <source>
        <dbReference type="Proteomes" id="UP000317716"/>
    </source>
</evidence>
<dbReference type="Pfam" id="PF09821">
    <property type="entry name" value="AAA_assoc_C"/>
    <property type="match status" value="1"/>
</dbReference>
<dbReference type="PROSITE" id="PS50893">
    <property type="entry name" value="ABC_TRANSPORTER_2"/>
    <property type="match status" value="1"/>
</dbReference>
<evidence type="ECO:0000256" key="3">
    <source>
        <dbReference type="ARBA" id="ARBA00022840"/>
    </source>
</evidence>
<dbReference type="PANTHER" id="PTHR42788">
    <property type="entry name" value="TAURINE IMPORT ATP-BINDING PROTEIN-RELATED"/>
    <property type="match status" value="1"/>
</dbReference>
<gene>
    <name evidence="5" type="ORF">E6K72_07860</name>
</gene>
<dbReference type="InterPro" id="IPR018632">
    <property type="entry name" value="AAA-associated_dom_C"/>
</dbReference>
<dbReference type="Pfam" id="PF00005">
    <property type="entry name" value="ABC_tran"/>
    <property type="match status" value="1"/>
</dbReference>
<comment type="caution">
    <text evidence="5">The sequence shown here is derived from an EMBL/GenBank/DDBJ whole genome shotgun (WGS) entry which is preliminary data.</text>
</comment>
<dbReference type="InterPro" id="IPR050166">
    <property type="entry name" value="ABC_transporter_ATP-bind"/>
</dbReference>
<proteinExistence type="predicted"/>
<dbReference type="InterPro" id="IPR017871">
    <property type="entry name" value="ABC_transporter-like_CS"/>
</dbReference>
<protein>
    <submittedName>
        <fullName evidence="5">ATP-binding cassette domain-containing protein</fullName>
    </submittedName>
</protein>
<name>A0A538SSG1_UNCEI</name>
<evidence type="ECO:0000256" key="2">
    <source>
        <dbReference type="ARBA" id="ARBA00022741"/>
    </source>
</evidence>
<dbReference type="GO" id="GO:0016887">
    <property type="term" value="F:ATP hydrolysis activity"/>
    <property type="evidence" value="ECO:0007669"/>
    <property type="project" value="InterPro"/>
</dbReference>
<keyword evidence="1" id="KW-0813">Transport</keyword>
<evidence type="ECO:0000256" key="1">
    <source>
        <dbReference type="ARBA" id="ARBA00022448"/>
    </source>
</evidence>
<evidence type="ECO:0000313" key="5">
    <source>
        <dbReference type="EMBL" id="TMQ54328.1"/>
    </source>
</evidence>
<dbReference type="GO" id="GO:0005524">
    <property type="term" value="F:ATP binding"/>
    <property type="evidence" value="ECO:0007669"/>
    <property type="project" value="UniProtKB-KW"/>
</dbReference>
<organism evidence="5 6">
    <name type="scientific">Eiseniibacteriota bacterium</name>
    <dbReference type="NCBI Taxonomy" id="2212470"/>
    <lineage>
        <taxon>Bacteria</taxon>
        <taxon>Candidatus Eiseniibacteriota</taxon>
    </lineage>
</organism>
<dbReference type="InterPro" id="IPR003593">
    <property type="entry name" value="AAA+_ATPase"/>
</dbReference>
<sequence>MTETQATAETAGFLCEAEGVGHTFLTPAGRPVRVLDGIQLQIRPNEVVALLGPSGCGKSTLLRILAGLIRPTEGEVRVHGQPLRGINPGVAIVFQSFALYPWMTAAENVRTVLRARGVAGAEIERRVDATLRAMGLAGFEDSYPRELSGGMKQRVGLARALSVEPEVVFMDEPFSQVDALTAESLRAEVLDIWSSHERNPSSIVLVSHDIREVAYMADRIVVLGGAPGHVRTVIEDRVPRPRDYRSPEIERLVEELHEIITGGELPDVSEAPAPPVEAIEPLPESRPSEILGLLEYLDARGGTDDLFRVVAETRQDFGHVIAVTKAAEMLDLVDTPRRAITLTPVGKRFLAAALPDRSRMWRDQLLKLGLFRRLADVIDRQPRRSLDRDFVLEMLALALPDENQERLWATLIAWAQFGGLLDYDAHSDELTLA</sequence>
<keyword evidence="2" id="KW-0547">Nucleotide-binding</keyword>
<dbReference type="SUPFAM" id="SSF52540">
    <property type="entry name" value="P-loop containing nucleoside triphosphate hydrolases"/>
    <property type="match status" value="1"/>
</dbReference>
<dbReference type="AlphaFoldDB" id="A0A538SSG1"/>
<dbReference type="PANTHER" id="PTHR42788:SF13">
    <property type="entry name" value="ALIPHATIC SULFONATES IMPORT ATP-BINDING PROTEIN SSUB"/>
    <property type="match status" value="1"/>
</dbReference>
<dbReference type="EMBL" id="VBOS01000274">
    <property type="protein sequence ID" value="TMQ54328.1"/>
    <property type="molecule type" value="Genomic_DNA"/>
</dbReference>
<dbReference type="Gene3D" id="3.40.50.300">
    <property type="entry name" value="P-loop containing nucleotide triphosphate hydrolases"/>
    <property type="match status" value="1"/>
</dbReference>
<dbReference type="CDD" id="cd03293">
    <property type="entry name" value="ABC_NrtD_SsuB_transporters"/>
    <property type="match status" value="1"/>
</dbReference>
<reference evidence="5 6" key="1">
    <citation type="journal article" date="2019" name="Nat. Microbiol.">
        <title>Mediterranean grassland soil C-N compound turnover is dependent on rainfall and depth, and is mediated by genomically divergent microorganisms.</title>
        <authorList>
            <person name="Diamond S."/>
            <person name="Andeer P.F."/>
            <person name="Li Z."/>
            <person name="Crits-Christoph A."/>
            <person name="Burstein D."/>
            <person name="Anantharaman K."/>
            <person name="Lane K.R."/>
            <person name="Thomas B.C."/>
            <person name="Pan C."/>
            <person name="Northen T.R."/>
            <person name="Banfield J.F."/>
        </authorList>
    </citation>
    <scope>NUCLEOTIDE SEQUENCE [LARGE SCALE GENOMIC DNA]</scope>
    <source>
        <strain evidence="5">WS_2</strain>
    </source>
</reference>